<keyword evidence="4" id="KW-0418">Kinase</keyword>
<evidence type="ECO:0000256" key="2">
    <source>
        <dbReference type="ARBA" id="ARBA00022679"/>
    </source>
</evidence>
<dbReference type="PANTHER" id="PTHR27003:SF458">
    <property type="entry name" value="TOLL_INTERLEUKIN-1 RECEPTOR HOMOLOGY (TIR) DOMAIN, PROTEIN KINASE-LIKE DOMAIN PROTEIN-RELATED"/>
    <property type="match status" value="1"/>
</dbReference>
<evidence type="ECO:0000256" key="5">
    <source>
        <dbReference type="ARBA" id="ARBA00022840"/>
    </source>
</evidence>
<evidence type="ECO:0000256" key="7">
    <source>
        <dbReference type="SAM" id="Phobius"/>
    </source>
</evidence>
<keyword evidence="1" id="KW-0723">Serine/threonine-protein kinase</keyword>
<gene>
    <name evidence="10" type="ORF">OSB04_004499</name>
</gene>
<dbReference type="GO" id="GO:0009506">
    <property type="term" value="C:plasmodesma"/>
    <property type="evidence" value="ECO:0007669"/>
    <property type="project" value="TreeGrafter"/>
</dbReference>
<dbReference type="InterPro" id="IPR036291">
    <property type="entry name" value="NAD(P)-bd_dom_sf"/>
</dbReference>
<evidence type="ECO:0000256" key="4">
    <source>
        <dbReference type="ARBA" id="ARBA00022777"/>
    </source>
</evidence>
<dbReference type="Pfam" id="PF00069">
    <property type="entry name" value="Pkinase"/>
    <property type="match status" value="1"/>
</dbReference>
<dbReference type="Gene3D" id="3.40.50.720">
    <property type="entry name" value="NAD(P)-binding Rossmann-like Domain"/>
    <property type="match status" value="1"/>
</dbReference>
<dbReference type="InterPro" id="IPR008271">
    <property type="entry name" value="Ser/Thr_kinase_AS"/>
</dbReference>
<keyword evidence="5" id="KW-0067">ATP-binding</keyword>
<evidence type="ECO:0000313" key="10">
    <source>
        <dbReference type="EMBL" id="KAJ9568533.1"/>
    </source>
</evidence>
<dbReference type="PROSITE" id="PS00108">
    <property type="entry name" value="PROTEIN_KINASE_ST"/>
    <property type="match status" value="1"/>
</dbReference>
<dbReference type="GO" id="GO:0007165">
    <property type="term" value="P:signal transduction"/>
    <property type="evidence" value="ECO:0007669"/>
    <property type="project" value="InterPro"/>
</dbReference>
<dbReference type="Pfam" id="PF00106">
    <property type="entry name" value="adh_short"/>
    <property type="match status" value="1"/>
</dbReference>
<keyword evidence="7" id="KW-0472">Membrane</keyword>
<dbReference type="Gene3D" id="3.30.200.20">
    <property type="entry name" value="Phosphorylase Kinase, domain 1"/>
    <property type="match status" value="1"/>
</dbReference>
<dbReference type="InterPro" id="IPR045272">
    <property type="entry name" value="ANXUR1/2-like"/>
</dbReference>
<dbReference type="InterPro" id="IPR002347">
    <property type="entry name" value="SDR_fam"/>
</dbReference>
<dbReference type="SMART" id="SM00255">
    <property type="entry name" value="TIR"/>
    <property type="match status" value="2"/>
</dbReference>
<dbReference type="SUPFAM" id="SSF51735">
    <property type="entry name" value="NAD(P)-binding Rossmann-fold domains"/>
    <property type="match status" value="1"/>
</dbReference>
<comment type="caution">
    <text evidence="10">The sequence shown here is derived from an EMBL/GenBank/DDBJ whole genome shotgun (WGS) entry which is preliminary data.</text>
</comment>
<dbReference type="SUPFAM" id="SSF56112">
    <property type="entry name" value="Protein kinase-like (PK-like)"/>
    <property type="match status" value="1"/>
</dbReference>
<dbReference type="PROSITE" id="PS50011">
    <property type="entry name" value="PROTEIN_KINASE_DOM"/>
    <property type="match status" value="1"/>
</dbReference>
<keyword evidence="7" id="KW-0812">Transmembrane</keyword>
<dbReference type="PROSITE" id="PS50104">
    <property type="entry name" value="TIR"/>
    <property type="match status" value="2"/>
</dbReference>
<sequence length="923" mass="104791">MDMIHKLLDIVFPILTIITIILVWPVELVFKFFNYLLRSAFHEDLAGKVVLITGASSGVGEYLGYEYAKRGARLALVARREELLDVVAGKAREMGSPDVIVISADVSKLDDLDHLVNNAGICWVQDQRCVSDYVSIMTNLHWMPLVSVEGCAKTIVDSTSRGDEYLMLPAYARSDKFGEKHEKWLSIVGLEINKHKDEKHENKMYQDESDQFSFKRNSWNVSFNGIFAIFFSFNYTPASSQLWSHDVFINFRGVDTRKTFVSHLYSALVEQGIHTYSLEQSLPKGKAFTPTLSKAVEESRIVLVVLSKNYAKSTWCLEELVHVMKYKEERGQIVMPIFYDVDPSEVGNQKGDYGEALAIHESNNKNIESWRKALKDVTKLFGWEAKHAEDGNEAKLIKDIVQTVSHQLFYHKARVEMGTNHLKIPHEDIRLLATSSSSSHLIPPSSSRLSSHYVFVSFSGADTCKAFVDHLHSALERKGIHTYKDEEPYHRVRDITPSLLKAIEESRIALIIFSEKYALSLRCLDELAHIMKCKDEKGQIVIPIYYHVYPSEVRNQTGKYGAAFAKHEADKNIESWRKAHVDISDLVGWNTNGNDEAKLVNDIVDTISYELFSNKDLLVQTGTGHLKISLKEILVATNTFAEANIIARSGFGKVYRGQSAQHGLVAIKQLDRIHGQGDREFTMEIALLSICKHENIVSLVGFCDENGEKILVYKYERNGSLDRHLRSKNLTWMHRLRICLGAAFGLKYLHDDIGTHHRVIHRDIKSANILLDENWKPKISDFGLSKIALANVPLSALVSNPCGTLGYVDPQYVEHSTLTQKSDIYSFGVVLFEVLFGRKVTVDEYPDENHFSIKMARSHYEEKTLDEMIDADLRRQMKLASLSTFSSIAYECLKEHGEERPKMIKVIEQLVKALNYQQDVTAA</sequence>
<keyword evidence="6" id="KW-0520">NAD</keyword>
<dbReference type="AlphaFoldDB" id="A0AA38U4A6"/>
<reference evidence="10" key="1">
    <citation type="submission" date="2023-03" db="EMBL/GenBank/DDBJ databases">
        <title>Chromosome-scale reference genome and RAD-based genetic map of yellow starthistle (Centaurea solstitialis) reveal putative structural variation and QTLs associated with invader traits.</title>
        <authorList>
            <person name="Reatini B."/>
            <person name="Cang F.A."/>
            <person name="Jiang Q."/>
            <person name="Mckibben M.T.W."/>
            <person name="Barker M.S."/>
            <person name="Rieseberg L.H."/>
            <person name="Dlugosch K.M."/>
        </authorList>
    </citation>
    <scope>NUCLEOTIDE SEQUENCE</scope>
    <source>
        <strain evidence="10">CAN-66</strain>
        <tissue evidence="10">Leaf</tissue>
    </source>
</reference>
<evidence type="ECO:0000259" key="9">
    <source>
        <dbReference type="PROSITE" id="PS50104"/>
    </source>
</evidence>
<dbReference type="SMART" id="SM00220">
    <property type="entry name" value="S_TKc"/>
    <property type="match status" value="1"/>
</dbReference>
<feature type="domain" description="TIR" evidence="9">
    <location>
        <begin position="450"/>
        <end position="611"/>
    </location>
</feature>
<dbReference type="GO" id="GO:0004714">
    <property type="term" value="F:transmembrane receptor protein tyrosine kinase activity"/>
    <property type="evidence" value="ECO:0007669"/>
    <property type="project" value="InterPro"/>
</dbReference>
<dbReference type="EMBL" id="JARYMX010000001">
    <property type="protein sequence ID" value="KAJ9568533.1"/>
    <property type="molecule type" value="Genomic_DNA"/>
</dbReference>
<dbReference type="GO" id="GO:0005886">
    <property type="term" value="C:plasma membrane"/>
    <property type="evidence" value="ECO:0007669"/>
    <property type="project" value="TreeGrafter"/>
</dbReference>
<keyword evidence="2" id="KW-0808">Transferase</keyword>
<dbReference type="SUPFAM" id="SSF52200">
    <property type="entry name" value="Toll/Interleukin receptor TIR domain"/>
    <property type="match status" value="2"/>
</dbReference>
<name>A0AA38U4A6_9ASTR</name>
<protein>
    <submittedName>
        <fullName evidence="10">Uncharacterized protein</fullName>
    </submittedName>
</protein>
<evidence type="ECO:0000256" key="3">
    <source>
        <dbReference type="ARBA" id="ARBA00022741"/>
    </source>
</evidence>
<dbReference type="PRINTS" id="PR00081">
    <property type="entry name" value="GDHRDH"/>
</dbReference>
<organism evidence="10 11">
    <name type="scientific">Centaurea solstitialis</name>
    <name type="common">yellow star-thistle</name>
    <dbReference type="NCBI Taxonomy" id="347529"/>
    <lineage>
        <taxon>Eukaryota</taxon>
        <taxon>Viridiplantae</taxon>
        <taxon>Streptophyta</taxon>
        <taxon>Embryophyta</taxon>
        <taxon>Tracheophyta</taxon>
        <taxon>Spermatophyta</taxon>
        <taxon>Magnoliopsida</taxon>
        <taxon>eudicotyledons</taxon>
        <taxon>Gunneridae</taxon>
        <taxon>Pentapetalae</taxon>
        <taxon>asterids</taxon>
        <taxon>campanulids</taxon>
        <taxon>Asterales</taxon>
        <taxon>Asteraceae</taxon>
        <taxon>Carduoideae</taxon>
        <taxon>Cardueae</taxon>
        <taxon>Centaureinae</taxon>
        <taxon>Centaurea</taxon>
    </lineage>
</organism>
<evidence type="ECO:0000259" key="8">
    <source>
        <dbReference type="PROSITE" id="PS50011"/>
    </source>
</evidence>
<feature type="domain" description="TIR" evidence="9">
    <location>
        <begin position="243"/>
        <end position="408"/>
    </location>
</feature>
<proteinExistence type="predicted"/>
<keyword evidence="3" id="KW-0547">Nucleotide-binding</keyword>
<dbReference type="InterPro" id="IPR035897">
    <property type="entry name" value="Toll_tir_struct_dom_sf"/>
</dbReference>
<dbReference type="Proteomes" id="UP001172457">
    <property type="component" value="Chromosome 1"/>
</dbReference>
<dbReference type="Gene3D" id="1.10.510.10">
    <property type="entry name" value="Transferase(Phosphotransferase) domain 1"/>
    <property type="match status" value="1"/>
</dbReference>
<dbReference type="Gene3D" id="3.40.50.10140">
    <property type="entry name" value="Toll/interleukin-1 receptor homology (TIR) domain"/>
    <property type="match status" value="2"/>
</dbReference>
<accession>A0AA38U4A6</accession>
<dbReference type="InterPro" id="IPR000157">
    <property type="entry name" value="TIR_dom"/>
</dbReference>
<evidence type="ECO:0000256" key="6">
    <source>
        <dbReference type="ARBA" id="ARBA00023027"/>
    </source>
</evidence>
<dbReference type="Pfam" id="PF01582">
    <property type="entry name" value="TIR"/>
    <property type="match status" value="2"/>
</dbReference>
<keyword evidence="11" id="KW-1185">Reference proteome</keyword>
<dbReference type="FunFam" id="3.30.200.20:FF:000039">
    <property type="entry name" value="receptor-like protein kinase FERONIA"/>
    <property type="match status" value="1"/>
</dbReference>
<evidence type="ECO:0000313" key="11">
    <source>
        <dbReference type="Proteomes" id="UP001172457"/>
    </source>
</evidence>
<dbReference type="FunFam" id="3.40.50.10140:FF:000007">
    <property type="entry name" value="Disease resistance protein (TIR-NBS-LRR class)"/>
    <property type="match status" value="2"/>
</dbReference>
<keyword evidence="7" id="KW-1133">Transmembrane helix</keyword>
<feature type="transmembrane region" description="Helical" evidence="7">
    <location>
        <begin position="7"/>
        <end position="26"/>
    </location>
</feature>
<evidence type="ECO:0000256" key="1">
    <source>
        <dbReference type="ARBA" id="ARBA00022527"/>
    </source>
</evidence>
<feature type="domain" description="Protein kinase" evidence="8">
    <location>
        <begin position="640"/>
        <end position="914"/>
    </location>
</feature>
<dbReference type="InterPro" id="IPR000719">
    <property type="entry name" value="Prot_kinase_dom"/>
</dbReference>
<dbReference type="PANTHER" id="PTHR27003">
    <property type="entry name" value="OS07G0166700 PROTEIN"/>
    <property type="match status" value="1"/>
</dbReference>
<dbReference type="GO" id="GO:0004674">
    <property type="term" value="F:protein serine/threonine kinase activity"/>
    <property type="evidence" value="ECO:0007669"/>
    <property type="project" value="UniProtKB-KW"/>
</dbReference>
<dbReference type="GO" id="GO:0005524">
    <property type="term" value="F:ATP binding"/>
    <property type="evidence" value="ECO:0007669"/>
    <property type="project" value="UniProtKB-KW"/>
</dbReference>
<dbReference type="InterPro" id="IPR011009">
    <property type="entry name" value="Kinase-like_dom_sf"/>
</dbReference>